<accession>A0A516V6T8</accession>
<proteinExistence type="predicted"/>
<dbReference type="Proteomes" id="UP000315891">
    <property type="component" value="Chromosome"/>
</dbReference>
<protein>
    <recommendedName>
        <fullName evidence="3">Glycosyltransferase family 1 protein</fullName>
    </recommendedName>
</protein>
<organism evidence="1 2">
    <name type="scientific">Pseudoluteimonas lycopersici</name>
    <dbReference type="NCBI Taxonomy" id="1324796"/>
    <lineage>
        <taxon>Bacteria</taxon>
        <taxon>Pseudomonadati</taxon>
        <taxon>Pseudomonadota</taxon>
        <taxon>Gammaproteobacteria</taxon>
        <taxon>Lysobacterales</taxon>
        <taxon>Lysobacteraceae</taxon>
        <taxon>Pseudoluteimonas</taxon>
    </lineage>
</organism>
<gene>
    <name evidence="1" type="ORF">FNZ56_10355</name>
</gene>
<keyword evidence="2" id="KW-1185">Reference proteome</keyword>
<evidence type="ECO:0008006" key="3">
    <source>
        <dbReference type="Google" id="ProtNLM"/>
    </source>
</evidence>
<dbReference type="OrthoDB" id="5472311at2"/>
<dbReference type="AlphaFoldDB" id="A0A516V6T8"/>
<sequence>MASPVTFFLDADDATLAAWRGLQPDREPRRMVLGEDYWVVQTWARLRDAGMPVALDNRVPDEGVVVFYAGDKRVVWKQLRAGNRALLAAVRSDRHPVGFADVEIVQNASSADGVRAVYLPHWPQPGLLARDPARGDALRVVLFPGTPQNLAADFDASDWHSFVQARGIEFRCRYGDDAAAWNDYRDVDALLAIRPGSMGLVRNKPAWKLFNAWLAGIPAILGPESGYRELRQGPLDFLEAATPAAAMQALQRLQDEPGLYRAMVDNGLARGAEYTMEATRARWIELLDGLASRRAAWRRPPALATRRVRDLHARLRRMWRKRG</sequence>
<reference evidence="1 2" key="1">
    <citation type="submission" date="2019-07" db="EMBL/GenBank/DDBJ databases">
        <title>Lysobacter weifangensis sp. nov., isolated from bensulfuron-methyl contaminated farmland soil.</title>
        <authorList>
            <person name="Zhao H."/>
        </authorList>
    </citation>
    <scope>NUCLEOTIDE SEQUENCE [LARGE SCALE GENOMIC DNA]</scope>
    <source>
        <strain evidence="1 2">CC-Bw-6</strain>
    </source>
</reference>
<evidence type="ECO:0000313" key="2">
    <source>
        <dbReference type="Proteomes" id="UP000315891"/>
    </source>
</evidence>
<dbReference type="EMBL" id="CP041742">
    <property type="protein sequence ID" value="QDQ74256.1"/>
    <property type="molecule type" value="Genomic_DNA"/>
</dbReference>
<dbReference type="SUPFAM" id="SSF53756">
    <property type="entry name" value="UDP-Glycosyltransferase/glycogen phosphorylase"/>
    <property type="match status" value="1"/>
</dbReference>
<name>A0A516V6T8_9GAMM</name>
<evidence type="ECO:0000313" key="1">
    <source>
        <dbReference type="EMBL" id="QDQ74256.1"/>
    </source>
</evidence>
<dbReference type="RefSeq" id="WP_143879765.1">
    <property type="nucleotide sequence ID" value="NZ_BAABLZ010000001.1"/>
</dbReference>